<dbReference type="AlphaFoldDB" id="A0A5S9IKE4"/>
<evidence type="ECO:0000313" key="2">
    <source>
        <dbReference type="Proteomes" id="UP000326354"/>
    </source>
</evidence>
<keyword evidence="2" id="KW-1185">Reference proteome</keyword>
<evidence type="ECO:0000313" key="1">
    <source>
        <dbReference type="EMBL" id="BBM82215.1"/>
    </source>
</evidence>
<sequence length="178" mass="20227">MKKICLLCLLMCACVFHKHLSSKKNKPLKDNEIKVSLMWYKGYPKNVDTDPGEYSALKQIIIYTNPTPLFLSSMTKGNNNYLLAYFPGSEDAEKMGRIKSVKFLLKDESWELTPANINIDDMGNVSTGIFHVFTDHIANIKNVLAVRITTENNFTMITGENFDTFIQGFKKINSSETK</sequence>
<dbReference type="Proteomes" id="UP000326354">
    <property type="component" value="Chromosome"/>
</dbReference>
<dbReference type="EMBL" id="AP019860">
    <property type="protein sequence ID" value="BBM82215.1"/>
    <property type="molecule type" value="Genomic_DNA"/>
</dbReference>
<gene>
    <name evidence="1" type="ORF">UABAM_00558</name>
</gene>
<dbReference type="RefSeq" id="WP_151966466.1">
    <property type="nucleotide sequence ID" value="NZ_AP019860.1"/>
</dbReference>
<dbReference type="KEGG" id="uam:UABAM_00558"/>
<protein>
    <submittedName>
        <fullName evidence="1">Uncharacterized protein</fullName>
    </submittedName>
</protein>
<accession>A0A5S9IKE4</accession>
<name>A0A5S9IKE4_UABAM</name>
<proteinExistence type="predicted"/>
<reference evidence="1 2" key="1">
    <citation type="submission" date="2019-08" db="EMBL/GenBank/DDBJ databases">
        <title>Complete genome sequence of Candidatus Uab amorphum.</title>
        <authorList>
            <person name="Shiratori T."/>
            <person name="Suzuki S."/>
            <person name="Kakizawa Y."/>
            <person name="Ishida K."/>
        </authorList>
    </citation>
    <scope>NUCLEOTIDE SEQUENCE [LARGE SCALE GENOMIC DNA]</scope>
    <source>
        <strain evidence="1 2">SRT547</strain>
    </source>
</reference>
<organism evidence="1 2">
    <name type="scientific">Uabimicrobium amorphum</name>
    <dbReference type="NCBI Taxonomy" id="2596890"/>
    <lineage>
        <taxon>Bacteria</taxon>
        <taxon>Pseudomonadati</taxon>
        <taxon>Planctomycetota</taxon>
        <taxon>Candidatus Uabimicrobiia</taxon>
        <taxon>Candidatus Uabimicrobiales</taxon>
        <taxon>Candidatus Uabimicrobiaceae</taxon>
        <taxon>Candidatus Uabimicrobium</taxon>
    </lineage>
</organism>